<dbReference type="AlphaFoldDB" id="A0AAE3XJ41"/>
<reference evidence="1" key="1">
    <citation type="submission" date="2023-07" db="EMBL/GenBank/DDBJ databases">
        <title>Genomic Encyclopedia of Type Strains, Phase IV (KMG-IV): sequencing the most valuable type-strain genomes for metagenomic binning, comparative biology and taxonomic classification.</title>
        <authorList>
            <person name="Goeker M."/>
        </authorList>
    </citation>
    <scope>NUCLEOTIDE SEQUENCE</scope>
    <source>
        <strain evidence="1">DSM 26174</strain>
    </source>
</reference>
<dbReference type="EMBL" id="JAVDQD010000002">
    <property type="protein sequence ID" value="MDR6238686.1"/>
    <property type="molecule type" value="Genomic_DNA"/>
</dbReference>
<evidence type="ECO:0000313" key="2">
    <source>
        <dbReference type="Proteomes" id="UP001185092"/>
    </source>
</evidence>
<evidence type="ECO:0000313" key="1">
    <source>
        <dbReference type="EMBL" id="MDR6238686.1"/>
    </source>
</evidence>
<accession>A0AAE3XJ41</accession>
<name>A0AAE3XJ41_9BACT</name>
<dbReference type="Proteomes" id="UP001185092">
    <property type="component" value="Unassembled WGS sequence"/>
</dbReference>
<proteinExistence type="predicted"/>
<comment type="caution">
    <text evidence="1">The sequence shown here is derived from an EMBL/GenBank/DDBJ whole genome shotgun (WGS) entry which is preliminary data.</text>
</comment>
<organism evidence="1 2">
    <name type="scientific">Aureibacter tunicatorum</name>
    <dbReference type="NCBI Taxonomy" id="866807"/>
    <lineage>
        <taxon>Bacteria</taxon>
        <taxon>Pseudomonadati</taxon>
        <taxon>Bacteroidota</taxon>
        <taxon>Cytophagia</taxon>
        <taxon>Cytophagales</taxon>
        <taxon>Persicobacteraceae</taxon>
        <taxon>Aureibacter</taxon>
    </lineage>
</organism>
<protein>
    <submittedName>
        <fullName evidence="1">Uncharacterized protein</fullName>
    </submittedName>
</protein>
<keyword evidence="2" id="KW-1185">Reference proteome</keyword>
<gene>
    <name evidence="1" type="ORF">HNQ88_001723</name>
</gene>
<sequence length="61" mass="7486">MLKYSKLILSKVSFNYRLFEKELLKAIINLMPNEVDDLKRWCYEQFGHNQNHQKILLRNFL</sequence>